<sequence>EYLINPDPLIAQVDVTFLLENRISFIIDHINIHVICSMNSKLLNTTSANLI</sequence>
<protein>
    <submittedName>
        <fullName evidence="1">Uncharacterized protein</fullName>
    </submittedName>
</protein>
<reference evidence="1" key="1">
    <citation type="submission" date="2021-02" db="EMBL/GenBank/DDBJ databases">
        <authorList>
            <person name="Nowell W R."/>
        </authorList>
    </citation>
    <scope>NUCLEOTIDE SEQUENCE</scope>
</reference>
<accession>A0A815IRY9</accession>
<dbReference type="Proteomes" id="UP000663870">
    <property type="component" value="Unassembled WGS sequence"/>
</dbReference>
<proteinExistence type="predicted"/>
<name>A0A815IRY9_9BILA</name>
<dbReference type="EMBL" id="CAJNOH010004453">
    <property type="protein sequence ID" value="CAF1370148.1"/>
    <property type="molecule type" value="Genomic_DNA"/>
</dbReference>
<evidence type="ECO:0000313" key="3">
    <source>
        <dbReference type="Proteomes" id="UP000663854"/>
    </source>
</evidence>
<gene>
    <name evidence="2" type="ORF">JXQ802_LOCUS49415</name>
    <name evidence="1" type="ORF">PYM288_LOCUS33315</name>
</gene>
<dbReference type="AlphaFoldDB" id="A0A815IRY9"/>
<organism evidence="1 3">
    <name type="scientific">Rotaria sordida</name>
    <dbReference type="NCBI Taxonomy" id="392033"/>
    <lineage>
        <taxon>Eukaryota</taxon>
        <taxon>Metazoa</taxon>
        <taxon>Spiralia</taxon>
        <taxon>Gnathifera</taxon>
        <taxon>Rotifera</taxon>
        <taxon>Eurotatoria</taxon>
        <taxon>Bdelloidea</taxon>
        <taxon>Philodinida</taxon>
        <taxon>Philodinidae</taxon>
        <taxon>Rotaria</taxon>
    </lineage>
</organism>
<evidence type="ECO:0000313" key="4">
    <source>
        <dbReference type="Proteomes" id="UP000663870"/>
    </source>
</evidence>
<dbReference type="EMBL" id="CAJNOL010005884">
    <property type="protein sequence ID" value="CAF1611250.1"/>
    <property type="molecule type" value="Genomic_DNA"/>
</dbReference>
<evidence type="ECO:0000313" key="2">
    <source>
        <dbReference type="EMBL" id="CAF1611250.1"/>
    </source>
</evidence>
<comment type="caution">
    <text evidence="1">The sequence shown here is derived from an EMBL/GenBank/DDBJ whole genome shotgun (WGS) entry which is preliminary data.</text>
</comment>
<keyword evidence="4" id="KW-1185">Reference proteome</keyword>
<evidence type="ECO:0000313" key="1">
    <source>
        <dbReference type="EMBL" id="CAF1370148.1"/>
    </source>
</evidence>
<feature type="non-terminal residue" evidence="1">
    <location>
        <position position="1"/>
    </location>
</feature>
<dbReference type="Proteomes" id="UP000663854">
    <property type="component" value="Unassembled WGS sequence"/>
</dbReference>